<dbReference type="AlphaFoldDB" id="A0A5S6QG56"/>
<reference evidence="2" key="1">
    <citation type="submission" date="2019-12" db="UniProtKB">
        <authorList>
            <consortium name="WormBaseParasite"/>
        </authorList>
    </citation>
    <scope>IDENTIFICATION</scope>
</reference>
<dbReference type="WBParaSite" id="TMUE_2000006193.1">
    <property type="protein sequence ID" value="TMUE_2000006193.1"/>
    <property type="gene ID" value="WBGene00285966"/>
</dbReference>
<dbReference type="PANTHER" id="PTHR31296:SF1">
    <property type="entry name" value="MITOCHONDRIAL PROTEIN C2ORF69"/>
    <property type="match status" value="1"/>
</dbReference>
<dbReference type="GO" id="GO:0005739">
    <property type="term" value="C:mitochondrion"/>
    <property type="evidence" value="ECO:0007669"/>
    <property type="project" value="TreeGrafter"/>
</dbReference>
<accession>A0A5S6QG56</accession>
<protein>
    <submittedName>
        <fullName evidence="2">Uncharacterized protein</fullName>
    </submittedName>
</protein>
<proteinExistence type="predicted"/>
<evidence type="ECO:0000313" key="2">
    <source>
        <dbReference type="WBParaSite" id="TMUE_2000006193.1"/>
    </source>
</evidence>
<dbReference type="InterPro" id="IPR018881">
    <property type="entry name" value="C2orf69_mit"/>
</dbReference>
<organism evidence="1 2">
    <name type="scientific">Trichuris muris</name>
    <name type="common">Mouse whipworm</name>
    <dbReference type="NCBI Taxonomy" id="70415"/>
    <lineage>
        <taxon>Eukaryota</taxon>
        <taxon>Metazoa</taxon>
        <taxon>Ecdysozoa</taxon>
        <taxon>Nematoda</taxon>
        <taxon>Enoplea</taxon>
        <taxon>Dorylaimia</taxon>
        <taxon>Trichinellida</taxon>
        <taxon>Trichuridae</taxon>
        <taxon>Trichuris</taxon>
    </lineage>
</organism>
<dbReference type="Pfam" id="PF10561">
    <property type="entry name" value="C2orf69"/>
    <property type="match status" value="2"/>
</dbReference>
<sequence length="281" mass="32229">MQSSKRTLSVHNWKNKSHKVYGYGDRRNDILCCHANGLDRFQSLVVFFPGDVQDYPETMASHPDNLQFLRWNLENVARMLIHQFSSSLLLIVKASQLAGGTFACYKNFVISNTLGVPQFSDSYGSWKHLERLTENSVQQLKLSAFRLPISLIGFSKGCVVLNQLVYETCDSSKECADFMGRIKAVCWLDGGHAGRNSTWLTDGNRIKVFAHKFSHCKFQVDVTPYQVSDFTRPWIGREQREFVDLMVAAGANLQAFKHFDTEERSIENHFRVIEQFRPSWS</sequence>
<name>A0A5S6QG56_TRIMR</name>
<keyword evidence="1" id="KW-1185">Reference proteome</keyword>
<dbReference type="Proteomes" id="UP000046395">
    <property type="component" value="Unassembled WGS sequence"/>
</dbReference>
<dbReference type="PANTHER" id="PTHR31296">
    <property type="entry name" value="UPF0565 PROTEIN C2ORF69"/>
    <property type="match status" value="1"/>
</dbReference>
<evidence type="ECO:0000313" key="1">
    <source>
        <dbReference type="Proteomes" id="UP000046395"/>
    </source>
</evidence>